<keyword evidence="2" id="KW-0732">Signal</keyword>
<evidence type="ECO:0000313" key="4">
    <source>
        <dbReference type="Proteomes" id="UP000198793"/>
    </source>
</evidence>
<reference evidence="3 4" key="1">
    <citation type="submission" date="2016-10" db="EMBL/GenBank/DDBJ databases">
        <authorList>
            <person name="de Groot N.N."/>
        </authorList>
    </citation>
    <scope>NUCLEOTIDE SEQUENCE [LARGE SCALE GENOMIC DNA]</scope>
    <source>
        <strain evidence="4">L7-484,KACC 16230,DSM 25025</strain>
    </source>
</reference>
<organism evidence="3 4">
    <name type="scientific">Aureimonas jatrophae</name>
    <dbReference type="NCBI Taxonomy" id="1166073"/>
    <lineage>
        <taxon>Bacteria</taxon>
        <taxon>Pseudomonadati</taxon>
        <taxon>Pseudomonadota</taxon>
        <taxon>Alphaproteobacteria</taxon>
        <taxon>Hyphomicrobiales</taxon>
        <taxon>Aurantimonadaceae</taxon>
        <taxon>Aureimonas</taxon>
    </lineage>
</organism>
<dbReference type="OrthoDB" id="7906913at2"/>
<feature type="region of interest" description="Disordered" evidence="1">
    <location>
        <begin position="199"/>
        <end position="241"/>
    </location>
</feature>
<feature type="compositionally biased region" description="Low complexity" evidence="1">
    <location>
        <begin position="226"/>
        <end position="235"/>
    </location>
</feature>
<feature type="signal peptide" evidence="2">
    <location>
        <begin position="1"/>
        <end position="20"/>
    </location>
</feature>
<keyword evidence="4" id="KW-1185">Reference proteome</keyword>
<feature type="chain" id="PRO_5011655844" description="Lectin-like protein BA14k" evidence="2">
    <location>
        <begin position="21"/>
        <end position="283"/>
    </location>
</feature>
<dbReference type="RefSeq" id="WP_090676201.1">
    <property type="nucleotide sequence ID" value="NZ_FNIT01000010.1"/>
</dbReference>
<evidence type="ECO:0000256" key="2">
    <source>
        <dbReference type="SAM" id="SignalP"/>
    </source>
</evidence>
<evidence type="ECO:0000256" key="1">
    <source>
        <dbReference type="SAM" id="MobiDB-lite"/>
    </source>
</evidence>
<dbReference type="EMBL" id="FNIT01000010">
    <property type="protein sequence ID" value="SDO68467.1"/>
    <property type="molecule type" value="Genomic_DNA"/>
</dbReference>
<protein>
    <recommendedName>
        <fullName evidence="5">Lectin-like protein BA14k</fullName>
    </recommendedName>
</protein>
<proteinExistence type="predicted"/>
<gene>
    <name evidence="3" type="ORF">SAMN05192530_11068</name>
</gene>
<name>A0A1H0LJT7_9HYPH</name>
<dbReference type="AlphaFoldDB" id="A0A1H0LJT7"/>
<accession>A0A1H0LJT7</accession>
<evidence type="ECO:0000313" key="3">
    <source>
        <dbReference type="EMBL" id="SDO68467.1"/>
    </source>
</evidence>
<sequence>MRSTLPLLAAVSLLASPALARDGFLDDGGGIRTERVVPTPYGPAVIEVPALGEGRPFLEDGGGIRFAPELPRLPRGGTYGSERPATYGSSVTTLPDGEGWRRPGRSVSVVVINGNGADGGQDTAAAPVPQGYGGPKIIRVATARLDHRSYDASGLDIVRSGSTKIIRIAPPAGKPIAEEPMDDTMELENGEDLAALAPREEPAPAPAEPSRNETASRNETPPIAAPIPQARPDQPVVASEASGFEPWTAEWLRDCVSRYPNFDASLGTYTDETGRRRFCTGEP</sequence>
<dbReference type="Proteomes" id="UP000198793">
    <property type="component" value="Unassembled WGS sequence"/>
</dbReference>
<evidence type="ECO:0008006" key="5">
    <source>
        <dbReference type="Google" id="ProtNLM"/>
    </source>
</evidence>